<organism evidence="3 4">
    <name type="scientific">Branchiostoma lanceolatum</name>
    <name type="common">Common lancelet</name>
    <name type="synonym">Amphioxus lanceolatum</name>
    <dbReference type="NCBI Taxonomy" id="7740"/>
    <lineage>
        <taxon>Eukaryota</taxon>
        <taxon>Metazoa</taxon>
        <taxon>Chordata</taxon>
        <taxon>Cephalochordata</taxon>
        <taxon>Leptocardii</taxon>
        <taxon>Amphioxiformes</taxon>
        <taxon>Branchiostomatidae</taxon>
        <taxon>Branchiostoma</taxon>
    </lineage>
</organism>
<evidence type="ECO:0000313" key="4">
    <source>
        <dbReference type="Proteomes" id="UP000838412"/>
    </source>
</evidence>
<dbReference type="OrthoDB" id="75169at2759"/>
<protein>
    <submittedName>
        <fullName evidence="3">PBLD protein</fullName>
    </submittedName>
</protein>
<sequence length="407" mass="44182">MSDSCKASFNGDVKVTSNIDDVNKSSYNGDVTKSSYNGDAKKSSYNGDVTKSSYNGGVTKSSYNGDVIKTSCNDDLTKLSYNGDVTKSSYNGDVTMTSCNGDVNSNVIGPEERWLPIFQVDAFTDKPFSGNPAAICLVEDRDLTDEEQQKIAAEMNLSETAYLRKLSDEDDFSTGSKFSLRWFTPTKEIDLCGHATLASAATLFYIMGNPSPQLTFQTRSGALFAKRQGDYISLDLPENVPEPQERQAYSRLIQAIVGTTPVQDVLYCSSVGGDLLVRLADDTTRSVLESLQPDMGGMMAAHTEGKLRGVAVTVKGTPDNGCVNAQGVGYDFISRFFSPWYGVPEDPVCGSAHTVLASYWARELGKTDFYVRQCSPRGGDLKVRLREDGRVEVAGKAAVVLKGKIKI</sequence>
<dbReference type="EMBL" id="OV696695">
    <property type="protein sequence ID" value="CAH1237839.1"/>
    <property type="molecule type" value="Genomic_DNA"/>
</dbReference>
<dbReference type="PANTHER" id="PTHR13774">
    <property type="entry name" value="PHENAZINE BIOSYNTHESIS PROTEIN"/>
    <property type="match status" value="1"/>
</dbReference>
<reference evidence="3" key="1">
    <citation type="submission" date="2022-01" db="EMBL/GenBank/DDBJ databases">
        <authorList>
            <person name="Braso-Vives M."/>
        </authorList>
    </citation>
    <scope>NUCLEOTIDE SEQUENCE</scope>
</reference>
<evidence type="ECO:0000313" key="3">
    <source>
        <dbReference type="EMBL" id="CAH1237839.1"/>
    </source>
</evidence>
<dbReference type="Pfam" id="PF02567">
    <property type="entry name" value="PhzC-PhzF"/>
    <property type="match status" value="1"/>
</dbReference>
<dbReference type="PANTHER" id="PTHR13774:SF17">
    <property type="entry name" value="PHENAZINE BIOSYNTHESIS-LIKE DOMAIN-CONTAINING PROTEIN"/>
    <property type="match status" value="1"/>
</dbReference>
<keyword evidence="2" id="KW-0413">Isomerase</keyword>
<dbReference type="GO" id="GO:0005737">
    <property type="term" value="C:cytoplasm"/>
    <property type="evidence" value="ECO:0007669"/>
    <property type="project" value="TreeGrafter"/>
</dbReference>
<gene>
    <name evidence="3" type="primary">PBLD</name>
    <name evidence="3" type="ORF">BLAG_LOCUS2646</name>
</gene>
<keyword evidence="4" id="KW-1185">Reference proteome</keyword>
<accession>A0A8J9W1Y6</accession>
<evidence type="ECO:0000256" key="2">
    <source>
        <dbReference type="ARBA" id="ARBA00023235"/>
    </source>
</evidence>
<dbReference type="InterPro" id="IPR003719">
    <property type="entry name" value="Phenazine_PhzF-like"/>
</dbReference>
<proteinExistence type="inferred from homology"/>
<name>A0A8J9W1Y6_BRALA</name>
<dbReference type="Proteomes" id="UP000838412">
    <property type="component" value="Chromosome 10"/>
</dbReference>
<dbReference type="Gene3D" id="3.10.310.10">
    <property type="entry name" value="Diaminopimelate Epimerase, Chain A, domain 1"/>
    <property type="match status" value="2"/>
</dbReference>
<dbReference type="SUPFAM" id="SSF54506">
    <property type="entry name" value="Diaminopimelate epimerase-like"/>
    <property type="match status" value="1"/>
</dbReference>
<dbReference type="AlphaFoldDB" id="A0A8J9W1Y6"/>
<dbReference type="GO" id="GO:0016853">
    <property type="term" value="F:isomerase activity"/>
    <property type="evidence" value="ECO:0007669"/>
    <property type="project" value="UniProtKB-KW"/>
</dbReference>
<dbReference type="NCBIfam" id="TIGR00654">
    <property type="entry name" value="PhzF_family"/>
    <property type="match status" value="1"/>
</dbReference>
<evidence type="ECO:0000256" key="1">
    <source>
        <dbReference type="ARBA" id="ARBA00008270"/>
    </source>
</evidence>
<comment type="similarity">
    <text evidence="1">Belongs to the PhzF family.</text>
</comment>